<dbReference type="STRING" id="149040.A0A194XKD0"/>
<evidence type="ECO:0000256" key="10">
    <source>
        <dbReference type="ARBA" id="ARBA00023146"/>
    </source>
</evidence>
<dbReference type="GO" id="GO:0006433">
    <property type="term" value="P:prolyl-tRNA aminoacylation"/>
    <property type="evidence" value="ECO:0007669"/>
    <property type="project" value="InterPro"/>
</dbReference>
<sequence length="661" mass="73817">MKCFFATPLFFKGSQINSVQARNRCIVQPITLSRLNQCIRFNSTLSTQENKEDDRIRLSKLWVPTGGIAVALNEDSHSKLIRAGFLRQAHSGIFHMLPLGRKVQDKLEALIDKYMSQLGASKLALSSISSEELWARSGRLNSVGAELFRFQDRRDARYILSPTHEEEITSLVASTVSSYKDLPARLYQISRKYRDELRPRHGLLRTREFVMKDLYTFDYTSSLALATYHQVRAAYARLFDEIKLPYLVAEADSGDMGGNLSHEFHFPTSKGEDHVISCTSCDYVANEELAESANPQSISARNGIPEADGVSGLLQDDVHVWRGTSRDRSTLINVWYAPELSQCSPSFGSSSAPEVNMIAVKALVPDLDTSLQDCLSLWTLQTFRPTTSCENSTPVPPPRRVLNLVDCRLSSAIRESIVSGSADLQIRPAFWEGFIPDSEIETVVNDPLTQQPLNLLRIRAGDLCPRCPDGKLKVERAIELGHTFHLGTRYSDPLSASVTVPSDLLDAQQSTIEESRDGNHNVQTPLQMGCHGIGVTRMIGAVAETLADDKGLNWPRAMAPYEVVIVPGKDLEKAANEVYDALCHPIFDAGSVLDLIIDDRSHSFPWKMRDADLVGYPVIVVVGRRWNAEHMVEIQCRRLGVRQDLHITEALLFVKELLLKL</sequence>
<dbReference type="EMBL" id="KQ947409">
    <property type="protein sequence ID" value="KUJ20247.1"/>
    <property type="molecule type" value="Genomic_DNA"/>
</dbReference>
<evidence type="ECO:0000256" key="1">
    <source>
        <dbReference type="ARBA" id="ARBA00004496"/>
    </source>
</evidence>
<dbReference type="GO" id="GO:0005739">
    <property type="term" value="C:mitochondrion"/>
    <property type="evidence" value="ECO:0007669"/>
    <property type="project" value="TreeGrafter"/>
</dbReference>
<dbReference type="Gene3D" id="3.30.930.10">
    <property type="entry name" value="Bira Bifunctional Protein, Domain 2"/>
    <property type="match status" value="2"/>
</dbReference>
<dbReference type="FunFam" id="3.30.930.10:FF:000066">
    <property type="entry name" value="Proline--tRNA ligase"/>
    <property type="match status" value="1"/>
</dbReference>
<feature type="domain" description="Aminoacyl-transfer RNA synthetases class-II family profile" evidence="13">
    <location>
        <begin position="100"/>
        <end position="555"/>
    </location>
</feature>
<evidence type="ECO:0000256" key="4">
    <source>
        <dbReference type="ARBA" id="ARBA00012831"/>
    </source>
</evidence>
<comment type="subcellular location">
    <subcellularLocation>
        <location evidence="1">Cytoplasm</location>
    </subcellularLocation>
</comment>
<dbReference type="GeneID" id="28827165"/>
<dbReference type="AlphaFoldDB" id="A0A194XKD0"/>
<evidence type="ECO:0000256" key="12">
    <source>
        <dbReference type="ARBA" id="ARBA00047671"/>
    </source>
</evidence>
<evidence type="ECO:0000313" key="14">
    <source>
        <dbReference type="EMBL" id="KUJ20247.1"/>
    </source>
</evidence>
<evidence type="ECO:0000256" key="9">
    <source>
        <dbReference type="ARBA" id="ARBA00022917"/>
    </source>
</evidence>
<dbReference type="PRINTS" id="PR01046">
    <property type="entry name" value="TRNASYNTHPRO"/>
</dbReference>
<evidence type="ECO:0000256" key="7">
    <source>
        <dbReference type="ARBA" id="ARBA00022741"/>
    </source>
</evidence>
<keyword evidence="9" id="KW-0648">Protein biosynthesis</keyword>
<organism evidence="14 15">
    <name type="scientific">Mollisia scopiformis</name>
    <name type="common">Conifer needle endophyte fungus</name>
    <name type="synonym">Phialocephala scopiformis</name>
    <dbReference type="NCBI Taxonomy" id="149040"/>
    <lineage>
        <taxon>Eukaryota</taxon>
        <taxon>Fungi</taxon>
        <taxon>Dikarya</taxon>
        <taxon>Ascomycota</taxon>
        <taxon>Pezizomycotina</taxon>
        <taxon>Leotiomycetes</taxon>
        <taxon>Helotiales</taxon>
        <taxon>Mollisiaceae</taxon>
        <taxon>Mollisia</taxon>
    </lineage>
</organism>
<dbReference type="InterPro" id="IPR050062">
    <property type="entry name" value="Pro-tRNA_synthetase"/>
</dbReference>
<keyword evidence="5" id="KW-0963">Cytoplasm</keyword>
<evidence type="ECO:0000256" key="11">
    <source>
        <dbReference type="ARBA" id="ARBA00029731"/>
    </source>
</evidence>
<comment type="similarity">
    <text evidence="2">Belongs to the class-II aminoacyl-tRNA synthetase family.</text>
</comment>
<dbReference type="PANTHER" id="PTHR42753:SF2">
    <property type="entry name" value="PROLINE--TRNA LIGASE"/>
    <property type="match status" value="1"/>
</dbReference>
<dbReference type="InParanoid" id="A0A194XKD0"/>
<evidence type="ECO:0000256" key="6">
    <source>
        <dbReference type="ARBA" id="ARBA00022598"/>
    </source>
</evidence>
<dbReference type="InterPro" id="IPR002314">
    <property type="entry name" value="aa-tRNA-synt_IIb"/>
</dbReference>
<accession>A0A194XKD0</accession>
<comment type="subunit">
    <text evidence="3">Homodimer.</text>
</comment>
<dbReference type="Pfam" id="PF00587">
    <property type="entry name" value="tRNA-synt_2b"/>
    <property type="match status" value="1"/>
</dbReference>
<name>A0A194XKD0_MOLSC</name>
<dbReference type="FunCoup" id="A0A194XKD0">
    <property type="interactions" value="421"/>
</dbReference>
<evidence type="ECO:0000256" key="2">
    <source>
        <dbReference type="ARBA" id="ARBA00008226"/>
    </source>
</evidence>
<gene>
    <name evidence="14" type="ORF">LY89DRAFT_705220</name>
</gene>
<dbReference type="InterPro" id="IPR036621">
    <property type="entry name" value="Anticodon-bd_dom_sf"/>
</dbReference>
<evidence type="ECO:0000256" key="3">
    <source>
        <dbReference type="ARBA" id="ARBA00011738"/>
    </source>
</evidence>
<dbReference type="PANTHER" id="PTHR42753">
    <property type="entry name" value="MITOCHONDRIAL RIBOSOME PROTEIN L39/PROLYL-TRNA LIGASE FAMILY MEMBER"/>
    <property type="match status" value="1"/>
</dbReference>
<keyword evidence="6" id="KW-0436">Ligase</keyword>
<dbReference type="KEGG" id="psco:LY89DRAFT_705220"/>
<dbReference type="RefSeq" id="XP_018074602.1">
    <property type="nucleotide sequence ID" value="XM_018217439.1"/>
</dbReference>
<reference evidence="14 15" key="1">
    <citation type="submission" date="2015-10" db="EMBL/GenBank/DDBJ databases">
        <title>Full genome of DAOMC 229536 Phialocephala scopiformis, a fungal endophyte of spruce producing the potent anti-insectan compound rugulosin.</title>
        <authorList>
            <consortium name="DOE Joint Genome Institute"/>
            <person name="Walker A.K."/>
            <person name="Frasz S.L."/>
            <person name="Seifert K.A."/>
            <person name="Miller J.D."/>
            <person name="Mondo S.J."/>
            <person name="Labutti K."/>
            <person name="Lipzen A."/>
            <person name="Dockter R."/>
            <person name="Kennedy M."/>
            <person name="Grigoriev I.V."/>
            <person name="Spatafora J.W."/>
        </authorList>
    </citation>
    <scope>NUCLEOTIDE SEQUENCE [LARGE SCALE GENOMIC DNA]</scope>
    <source>
        <strain evidence="14 15">CBS 120377</strain>
    </source>
</reference>
<dbReference type="SUPFAM" id="SSF55681">
    <property type="entry name" value="Class II aaRS and biotin synthetases"/>
    <property type="match status" value="1"/>
</dbReference>
<evidence type="ECO:0000259" key="13">
    <source>
        <dbReference type="PROSITE" id="PS50862"/>
    </source>
</evidence>
<dbReference type="CDD" id="cd00861">
    <property type="entry name" value="ProRS_anticodon_short"/>
    <property type="match status" value="1"/>
</dbReference>
<dbReference type="GO" id="GO:0005524">
    <property type="term" value="F:ATP binding"/>
    <property type="evidence" value="ECO:0007669"/>
    <property type="project" value="UniProtKB-KW"/>
</dbReference>
<evidence type="ECO:0000256" key="8">
    <source>
        <dbReference type="ARBA" id="ARBA00022840"/>
    </source>
</evidence>
<keyword evidence="8" id="KW-0067">ATP-binding</keyword>
<evidence type="ECO:0000313" key="15">
    <source>
        <dbReference type="Proteomes" id="UP000070700"/>
    </source>
</evidence>
<dbReference type="Pfam" id="PF03129">
    <property type="entry name" value="HGTP_anticodon"/>
    <property type="match status" value="1"/>
</dbReference>
<keyword evidence="7" id="KW-0547">Nucleotide-binding</keyword>
<dbReference type="GO" id="GO:0004827">
    <property type="term" value="F:proline-tRNA ligase activity"/>
    <property type="evidence" value="ECO:0007669"/>
    <property type="project" value="UniProtKB-EC"/>
</dbReference>
<keyword evidence="10 14" id="KW-0030">Aminoacyl-tRNA synthetase</keyword>
<dbReference type="SUPFAM" id="SSF52954">
    <property type="entry name" value="Class II aaRS ABD-related"/>
    <property type="match status" value="1"/>
</dbReference>
<proteinExistence type="inferred from homology"/>
<dbReference type="InterPro" id="IPR044140">
    <property type="entry name" value="ProRS_anticodon_short"/>
</dbReference>
<dbReference type="EC" id="6.1.1.15" evidence="4"/>
<protein>
    <recommendedName>
        <fullName evidence="4">proline--tRNA ligase</fullName>
        <ecNumber evidence="4">6.1.1.15</ecNumber>
    </recommendedName>
    <alternativeName>
        <fullName evidence="11">Prolyl-tRNA synthetase</fullName>
    </alternativeName>
</protein>
<keyword evidence="15" id="KW-1185">Reference proteome</keyword>
<comment type="catalytic activity">
    <reaction evidence="12">
        <text>tRNA(Pro) + L-proline + ATP = L-prolyl-tRNA(Pro) + AMP + diphosphate</text>
        <dbReference type="Rhea" id="RHEA:14305"/>
        <dbReference type="Rhea" id="RHEA-COMP:9700"/>
        <dbReference type="Rhea" id="RHEA-COMP:9702"/>
        <dbReference type="ChEBI" id="CHEBI:30616"/>
        <dbReference type="ChEBI" id="CHEBI:33019"/>
        <dbReference type="ChEBI" id="CHEBI:60039"/>
        <dbReference type="ChEBI" id="CHEBI:78442"/>
        <dbReference type="ChEBI" id="CHEBI:78532"/>
        <dbReference type="ChEBI" id="CHEBI:456215"/>
        <dbReference type="EC" id="6.1.1.15"/>
    </reaction>
</comment>
<dbReference type="PROSITE" id="PS50862">
    <property type="entry name" value="AA_TRNA_LIGASE_II"/>
    <property type="match status" value="1"/>
</dbReference>
<dbReference type="InterPro" id="IPR045864">
    <property type="entry name" value="aa-tRNA-synth_II/BPL/LPL"/>
</dbReference>
<dbReference type="Proteomes" id="UP000070700">
    <property type="component" value="Unassembled WGS sequence"/>
</dbReference>
<dbReference type="Gene3D" id="3.40.50.800">
    <property type="entry name" value="Anticodon-binding domain"/>
    <property type="match status" value="1"/>
</dbReference>
<dbReference type="InterPro" id="IPR006195">
    <property type="entry name" value="aa-tRNA-synth_II"/>
</dbReference>
<evidence type="ECO:0000256" key="5">
    <source>
        <dbReference type="ARBA" id="ARBA00022490"/>
    </source>
</evidence>
<dbReference type="OrthoDB" id="10267474at2759"/>
<dbReference type="InterPro" id="IPR004154">
    <property type="entry name" value="Anticodon-bd"/>
</dbReference>
<dbReference type="InterPro" id="IPR002316">
    <property type="entry name" value="Pro-tRNA-ligase_IIa"/>
</dbReference>